<evidence type="ECO:0000313" key="6">
    <source>
        <dbReference type="EMBL" id="HHS29960.1"/>
    </source>
</evidence>
<evidence type="ECO:0000259" key="5">
    <source>
        <dbReference type="PROSITE" id="PS50072"/>
    </source>
</evidence>
<dbReference type="GO" id="GO:0003755">
    <property type="term" value="F:peptidyl-prolyl cis-trans isomerase activity"/>
    <property type="evidence" value="ECO:0007669"/>
    <property type="project" value="UniProtKB-UniRule"/>
</dbReference>
<dbReference type="InterPro" id="IPR029000">
    <property type="entry name" value="Cyclophilin-like_dom_sf"/>
</dbReference>
<organism evidence="6">
    <name type="scientific">Desulfobacca acetoxidans</name>
    <dbReference type="NCBI Taxonomy" id="60893"/>
    <lineage>
        <taxon>Bacteria</taxon>
        <taxon>Pseudomonadati</taxon>
        <taxon>Thermodesulfobacteriota</taxon>
        <taxon>Desulfobaccia</taxon>
        <taxon>Desulfobaccales</taxon>
        <taxon>Desulfobaccaceae</taxon>
        <taxon>Desulfobacca</taxon>
    </lineage>
</organism>
<dbReference type="PROSITE" id="PS50072">
    <property type="entry name" value="CSA_PPIASE_2"/>
    <property type="match status" value="1"/>
</dbReference>
<dbReference type="EMBL" id="DTGR01000157">
    <property type="protein sequence ID" value="HHS29960.1"/>
    <property type="molecule type" value="Genomic_DNA"/>
</dbReference>
<name>A0A7V6A4E1_9BACT</name>
<comment type="function">
    <text evidence="4">PPIases accelerate the folding of proteins. It catalyzes the cis-trans isomerization of proline imidic peptide bonds in oligopeptides.</text>
</comment>
<reference evidence="6" key="1">
    <citation type="journal article" date="2020" name="mSystems">
        <title>Genome- and Community-Level Interaction Insights into Carbon Utilization and Element Cycling Functions of Hydrothermarchaeota in Hydrothermal Sediment.</title>
        <authorList>
            <person name="Zhou Z."/>
            <person name="Liu Y."/>
            <person name="Xu W."/>
            <person name="Pan J."/>
            <person name="Luo Z.H."/>
            <person name="Li M."/>
        </authorList>
    </citation>
    <scope>NUCLEOTIDE SEQUENCE [LARGE SCALE GENOMIC DNA]</scope>
    <source>
        <strain evidence="6">SpSt-767</strain>
    </source>
</reference>
<keyword evidence="3 4" id="KW-0413">Isomerase</keyword>
<evidence type="ECO:0000256" key="3">
    <source>
        <dbReference type="ARBA" id="ARBA00023235"/>
    </source>
</evidence>
<dbReference type="PROSITE" id="PS00170">
    <property type="entry name" value="CSA_PPIASE_1"/>
    <property type="match status" value="1"/>
</dbReference>
<dbReference type="InterPro" id="IPR020892">
    <property type="entry name" value="Cyclophilin-type_PPIase_CS"/>
</dbReference>
<evidence type="ECO:0000256" key="4">
    <source>
        <dbReference type="RuleBase" id="RU363019"/>
    </source>
</evidence>
<dbReference type="Gene3D" id="2.40.100.10">
    <property type="entry name" value="Cyclophilin-like"/>
    <property type="match status" value="1"/>
</dbReference>
<proteinExistence type="inferred from homology"/>
<feature type="chain" id="PRO_5031606624" description="Peptidyl-prolyl cis-trans isomerase" evidence="4">
    <location>
        <begin position="24"/>
        <end position="193"/>
    </location>
</feature>
<keyword evidence="4" id="KW-0732">Signal</keyword>
<dbReference type="InterPro" id="IPR044665">
    <property type="entry name" value="E_coli_cyclophilin_A-like"/>
</dbReference>
<comment type="similarity">
    <text evidence="1 4">Belongs to the cyclophilin-type PPIase family.</text>
</comment>
<gene>
    <name evidence="6" type="ORF">ENV52_09715</name>
</gene>
<feature type="domain" description="PPIase cyclophilin-type" evidence="5">
    <location>
        <begin position="34"/>
        <end position="190"/>
    </location>
</feature>
<keyword evidence="2 4" id="KW-0697">Rotamase</keyword>
<comment type="caution">
    <text evidence="6">The sequence shown here is derived from an EMBL/GenBank/DDBJ whole genome shotgun (WGS) entry which is preliminary data.</text>
</comment>
<dbReference type="PANTHER" id="PTHR43246">
    <property type="entry name" value="PEPTIDYL-PROLYL CIS-TRANS ISOMERASE CYP38, CHLOROPLASTIC"/>
    <property type="match status" value="1"/>
</dbReference>
<dbReference type="InterPro" id="IPR002130">
    <property type="entry name" value="Cyclophilin-type_PPIase_dom"/>
</dbReference>
<feature type="signal peptide" evidence="4">
    <location>
        <begin position="1"/>
        <end position="23"/>
    </location>
</feature>
<dbReference type="GO" id="GO:0006457">
    <property type="term" value="P:protein folding"/>
    <property type="evidence" value="ECO:0007669"/>
    <property type="project" value="InterPro"/>
</dbReference>
<dbReference type="Pfam" id="PF00160">
    <property type="entry name" value="Pro_isomerase"/>
    <property type="match status" value="1"/>
</dbReference>
<dbReference type="CDD" id="cd01920">
    <property type="entry name" value="cyclophilin_EcCYP_like"/>
    <property type="match status" value="1"/>
</dbReference>
<protein>
    <recommendedName>
        <fullName evidence="4">Peptidyl-prolyl cis-trans isomerase</fullName>
        <shortName evidence="4">PPIase</shortName>
        <ecNumber evidence="4">5.2.1.8</ecNumber>
    </recommendedName>
</protein>
<sequence length="193" mass="20955">MKGLLVASLSWAVALLAGSEADAAEKNPQVKLVTTMGDIVLELYVDKAPDTVANFLQYVKDGFYNGTVFHRVIGTFMIQGGGMDAKLNQKATRAPIKNEADNGLKNESYTVAMARTQDPDSATSQFFINVADNKFLNHRNKTVSGWGYAVFGRVIQGQDVVDKIKAVPTGRQGRYEDVPTTPVIITKATIVAQ</sequence>
<evidence type="ECO:0000256" key="2">
    <source>
        <dbReference type="ARBA" id="ARBA00023110"/>
    </source>
</evidence>
<dbReference type="SUPFAM" id="SSF50891">
    <property type="entry name" value="Cyclophilin-like"/>
    <property type="match status" value="1"/>
</dbReference>
<comment type="catalytic activity">
    <reaction evidence="4">
        <text>[protein]-peptidylproline (omega=180) = [protein]-peptidylproline (omega=0)</text>
        <dbReference type="Rhea" id="RHEA:16237"/>
        <dbReference type="Rhea" id="RHEA-COMP:10747"/>
        <dbReference type="Rhea" id="RHEA-COMP:10748"/>
        <dbReference type="ChEBI" id="CHEBI:83833"/>
        <dbReference type="ChEBI" id="CHEBI:83834"/>
        <dbReference type="EC" id="5.2.1.8"/>
    </reaction>
</comment>
<dbReference type="AlphaFoldDB" id="A0A7V6A4E1"/>
<accession>A0A7V6A4E1</accession>
<dbReference type="PRINTS" id="PR00153">
    <property type="entry name" value="CSAPPISMRASE"/>
</dbReference>
<evidence type="ECO:0000256" key="1">
    <source>
        <dbReference type="ARBA" id="ARBA00007365"/>
    </source>
</evidence>
<dbReference type="EC" id="5.2.1.8" evidence="4"/>